<comment type="caution">
    <text evidence="3">The sequence shown here is derived from an EMBL/GenBank/DDBJ whole genome shotgun (WGS) entry which is preliminary data.</text>
</comment>
<dbReference type="RefSeq" id="WP_008061964.1">
    <property type="nucleotide sequence ID" value="NZ_AFHG01000052.1"/>
</dbReference>
<proteinExistence type="predicted"/>
<organism evidence="3 4">
    <name type="scientific">Methyloversatilis universalis (strain ATCC BAA-1314 / DSM 25237 / JCM 13912 / CCUG 52030 / FAM5)</name>
    <dbReference type="NCBI Taxonomy" id="1000565"/>
    <lineage>
        <taxon>Bacteria</taxon>
        <taxon>Pseudomonadati</taxon>
        <taxon>Pseudomonadota</taxon>
        <taxon>Betaproteobacteria</taxon>
        <taxon>Nitrosomonadales</taxon>
        <taxon>Sterolibacteriaceae</taxon>
        <taxon>Methyloversatilis</taxon>
    </lineage>
</organism>
<dbReference type="STRING" id="1000565.METUNv1_02408"/>
<feature type="signal peptide" evidence="2">
    <location>
        <begin position="1"/>
        <end position="19"/>
    </location>
</feature>
<evidence type="ECO:0008006" key="5">
    <source>
        <dbReference type="Google" id="ProtNLM"/>
    </source>
</evidence>
<evidence type="ECO:0000256" key="2">
    <source>
        <dbReference type="SAM" id="SignalP"/>
    </source>
</evidence>
<gene>
    <name evidence="3" type="ORF">METUNv1_02408</name>
</gene>
<accession>F5RDP1</accession>
<protein>
    <recommendedName>
        <fullName evidence="5">Secreted protein</fullName>
    </recommendedName>
</protein>
<dbReference type="AlphaFoldDB" id="F5RDP1"/>
<feature type="region of interest" description="Disordered" evidence="1">
    <location>
        <begin position="128"/>
        <end position="151"/>
    </location>
</feature>
<evidence type="ECO:0000313" key="4">
    <source>
        <dbReference type="Proteomes" id="UP000005019"/>
    </source>
</evidence>
<feature type="chain" id="PRO_5003325793" description="Secreted protein" evidence="2">
    <location>
        <begin position="20"/>
        <end position="151"/>
    </location>
</feature>
<dbReference type="OrthoDB" id="8565934at2"/>
<name>F5RDP1_METUF</name>
<reference evidence="3 4" key="1">
    <citation type="journal article" date="2011" name="J. Bacteriol.">
        <title>Genome sequence of Methyloversatilis universalis FAM5T, a methylotrophic representative of the order Rhodocyclales.</title>
        <authorList>
            <person name="Kittichotirat W."/>
            <person name="Good N.M."/>
            <person name="Hall R."/>
            <person name="Bringel F."/>
            <person name="Lajus A."/>
            <person name="Medigue C."/>
            <person name="Smalley N.E."/>
            <person name="Beck D."/>
            <person name="Bumgarner R."/>
            <person name="Vuilleumier S."/>
            <person name="Kalyuzhnaya M.G."/>
        </authorList>
    </citation>
    <scope>NUCLEOTIDE SEQUENCE [LARGE SCALE GENOMIC DNA]</scope>
    <source>
        <strain evidence="4">ATCC BAA-1314 / JCM 13912 / FAM5</strain>
    </source>
</reference>
<dbReference type="EMBL" id="AFHG01000052">
    <property type="protein sequence ID" value="EGK71022.1"/>
    <property type="molecule type" value="Genomic_DNA"/>
</dbReference>
<sequence length="151" mass="15777">MKRLSIACALGLFCAGAGAEMPAAAGTTVTAPAQPARLGRLFYSEEERSRLEDRRNATVAAQDIPRTVGDLKLDGVVTRSSGRSTWFINGTAADADALSRLPGRAEHGGLQLQGADGRTLRLKPGERAAISEGGHASAEGPVIDIRPGRSR</sequence>
<keyword evidence="2" id="KW-0732">Signal</keyword>
<dbReference type="Proteomes" id="UP000005019">
    <property type="component" value="Unassembled WGS sequence"/>
</dbReference>
<keyword evidence="4" id="KW-1185">Reference proteome</keyword>
<evidence type="ECO:0000256" key="1">
    <source>
        <dbReference type="SAM" id="MobiDB-lite"/>
    </source>
</evidence>
<evidence type="ECO:0000313" key="3">
    <source>
        <dbReference type="EMBL" id="EGK71022.1"/>
    </source>
</evidence>